<comment type="caution">
    <text evidence="2">The sequence shown here is derived from an EMBL/GenBank/DDBJ whole genome shotgun (WGS) entry which is preliminary data.</text>
</comment>
<organism evidence="2 3">
    <name type="scientific">Neptunicella marina</name>
    <dbReference type="NCBI Taxonomy" id="2125989"/>
    <lineage>
        <taxon>Bacteria</taxon>
        <taxon>Pseudomonadati</taxon>
        <taxon>Pseudomonadota</taxon>
        <taxon>Gammaproteobacteria</taxon>
        <taxon>Alteromonadales</taxon>
        <taxon>Alteromonadaceae</taxon>
        <taxon>Neptunicella</taxon>
    </lineage>
</organism>
<keyword evidence="3" id="KW-1185">Reference proteome</keyword>
<keyword evidence="1" id="KW-0472">Membrane</keyword>
<feature type="transmembrane region" description="Helical" evidence="1">
    <location>
        <begin position="6"/>
        <end position="24"/>
    </location>
</feature>
<protein>
    <submittedName>
        <fullName evidence="2">DUF3301 domain-containing protein</fullName>
    </submittedName>
</protein>
<keyword evidence="1" id="KW-1133">Transmembrane helix</keyword>
<accession>A0A8J6M2Y1</accession>
<dbReference type="EMBL" id="JACNEP010000002">
    <property type="protein sequence ID" value="MBC3764901.1"/>
    <property type="molecule type" value="Genomic_DNA"/>
</dbReference>
<gene>
    <name evidence="2" type="ORF">H8B19_03370</name>
</gene>
<keyword evidence="1" id="KW-0812">Transmembrane</keyword>
<proteinExistence type="predicted"/>
<sequence>MQFNLLDILLFAIVIFVGFHFWRIRAISERAQSYLQQYCEKQGLQFISCARRKTRLTTVRGKLDWYSEFNFEFSGNGEDSYTGAIAMRGLKVVQTDLPAYRI</sequence>
<evidence type="ECO:0000256" key="1">
    <source>
        <dbReference type="SAM" id="Phobius"/>
    </source>
</evidence>
<reference evidence="2" key="1">
    <citation type="journal article" date="2018" name="Int. J. Syst. Evol. Microbiol.">
        <title>Neptunicella marina gen. nov., sp. nov., isolated from surface seawater.</title>
        <authorList>
            <person name="Liu X."/>
            <person name="Lai Q."/>
            <person name="Du Y."/>
            <person name="Zhang X."/>
            <person name="Liu Z."/>
            <person name="Sun F."/>
            <person name="Shao Z."/>
        </authorList>
    </citation>
    <scope>NUCLEOTIDE SEQUENCE</scope>
    <source>
        <strain evidence="2">S27-2</strain>
    </source>
</reference>
<evidence type="ECO:0000313" key="3">
    <source>
        <dbReference type="Proteomes" id="UP000601768"/>
    </source>
</evidence>
<dbReference type="InterPro" id="IPR021732">
    <property type="entry name" value="DUF3301"/>
</dbReference>
<dbReference type="Proteomes" id="UP000601768">
    <property type="component" value="Unassembled WGS sequence"/>
</dbReference>
<name>A0A8J6M2Y1_9ALTE</name>
<reference evidence="2" key="2">
    <citation type="submission" date="2020-08" db="EMBL/GenBank/DDBJ databases">
        <authorList>
            <person name="Lai Q."/>
        </authorList>
    </citation>
    <scope>NUCLEOTIDE SEQUENCE</scope>
    <source>
        <strain evidence="2">S27-2</strain>
    </source>
</reference>
<dbReference type="AlphaFoldDB" id="A0A8J6M2Y1"/>
<dbReference type="Pfam" id="PF11743">
    <property type="entry name" value="DUF3301"/>
    <property type="match status" value="1"/>
</dbReference>
<dbReference type="RefSeq" id="WP_186505370.1">
    <property type="nucleotide sequence ID" value="NZ_JACNEP010000002.1"/>
</dbReference>
<evidence type="ECO:0000313" key="2">
    <source>
        <dbReference type="EMBL" id="MBC3764901.1"/>
    </source>
</evidence>